<proteinExistence type="predicted"/>
<reference evidence="2 3" key="1">
    <citation type="submission" date="2020-04" db="EMBL/GenBank/DDBJ databases">
        <title>Azohydromonas sp. isolated from soil.</title>
        <authorList>
            <person name="Dahal R.H."/>
        </authorList>
    </citation>
    <scope>NUCLEOTIDE SEQUENCE [LARGE SCALE GENOMIC DNA]</scope>
    <source>
        <strain evidence="2 3">G-1-1-14</strain>
    </source>
</reference>
<dbReference type="EMBL" id="JABBFW010000005">
    <property type="protein sequence ID" value="NML15066.1"/>
    <property type="molecule type" value="Genomic_DNA"/>
</dbReference>
<sequence>MSQALARHQQLIESDASPQGSLPQSLPAPPDGLVLAAGSELDTLPQLVASPVGSGGNGVRLLHTLYEAESGPVLRLGVLGDSEAQRHWTLESTELAAPLGPGQIYASVQRRHWGPAWSGSLILDAAAPAVPAVGWRKTSSSAFEHPWLAWLGPWNADFFIGRLSGHAEPAHPNLVGMRVEIQPLPPLQLGLSRTLQWGGHGRDQSLSSLWRGLIGKDNEGSSEEPGNQLAGIDARWHWSPTERQSMALYGQLTGEDEAGYRPAKNMKLGGLEWSMRHNGGSLRLFAERAHVVAGPPGTAYRHHIYRQGYTQNGLPLGYPSGGDTKLTSLGALLDGGALKGELIAYRGRALNTAQRLAAGSLSGLNAAMAWSPSNQWALGLSLWSGRDGNGRDTAAQLWWQQTWH</sequence>
<feature type="region of interest" description="Disordered" evidence="1">
    <location>
        <begin position="1"/>
        <end position="31"/>
    </location>
</feature>
<protein>
    <submittedName>
        <fullName evidence="2">Capsule assembly Wzi family protein</fullName>
    </submittedName>
</protein>
<gene>
    <name evidence="2" type="ORF">HHL10_08760</name>
</gene>
<name>A0A848F8G7_9BURK</name>
<accession>A0A848F8G7</accession>
<organism evidence="2 3">
    <name type="scientific">Azohydromonas caseinilytica</name>
    <dbReference type="NCBI Taxonomy" id="2728836"/>
    <lineage>
        <taxon>Bacteria</taxon>
        <taxon>Pseudomonadati</taxon>
        <taxon>Pseudomonadota</taxon>
        <taxon>Betaproteobacteria</taxon>
        <taxon>Burkholderiales</taxon>
        <taxon>Sphaerotilaceae</taxon>
        <taxon>Azohydromonas</taxon>
    </lineage>
</organism>
<dbReference type="Proteomes" id="UP000574067">
    <property type="component" value="Unassembled WGS sequence"/>
</dbReference>
<comment type="caution">
    <text evidence="2">The sequence shown here is derived from an EMBL/GenBank/DDBJ whole genome shotgun (WGS) entry which is preliminary data.</text>
</comment>
<dbReference type="InterPro" id="IPR026950">
    <property type="entry name" value="Caps_assemb_Wzi"/>
</dbReference>
<evidence type="ECO:0000313" key="3">
    <source>
        <dbReference type="Proteomes" id="UP000574067"/>
    </source>
</evidence>
<evidence type="ECO:0000313" key="2">
    <source>
        <dbReference type="EMBL" id="NML15066.1"/>
    </source>
</evidence>
<evidence type="ECO:0000256" key="1">
    <source>
        <dbReference type="SAM" id="MobiDB-lite"/>
    </source>
</evidence>
<dbReference type="InterPro" id="IPR038636">
    <property type="entry name" value="Wzi_sf"/>
</dbReference>
<dbReference type="AlphaFoldDB" id="A0A848F8G7"/>
<dbReference type="RefSeq" id="WP_169159982.1">
    <property type="nucleotide sequence ID" value="NZ_JABBFW010000005.1"/>
</dbReference>
<dbReference type="Gene3D" id="2.40.160.130">
    <property type="entry name" value="Capsule assembly protein Wzi"/>
    <property type="match status" value="1"/>
</dbReference>
<keyword evidence="3" id="KW-1185">Reference proteome</keyword>
<dbReference type="Pfam" id="PF14052">
    <property type="entry name" value="Caps_assemb_Wzi"/>
    <property type="match status" value="1"/>
</dbReference>